<dbReference type="PANTHER" id="PTHR47391:SF1">
    <property type="entry name" value="BIORIENTATION OF CHROMOSOMES IN CELL DIVISION 1 LIKE 1"/>
    <property type="match status" value="1"/>
</dbReference>
<organism evidence="2 3">
    <name type="scientific">Pan troglodytes</name>
    <name type="common">Chimpanzee</name>
    <dbReference type="NCBI Taxonomy" id="9598"/>
    <lineage>
        <taxon>Eukaryota</taxon>
        <taxon>Metazoa</taxon>
        <taxon>Chordata</taxon>
        <taxon>Craniata</taxon>
        <taxon>Vertebrata</taxon>
        <taxon>Euteleostomi</taxon>
        <taxon>Mammalia</taxon>
        <taxon>Eutheria</taxon>
        <taxon>Euarchontoglires</taxon>
        <taxon>Primates</taxon>
        <taxon>Haplorrhini</taxon>
        <taxon>Catarrhini</taxon>
        <taxon>Hominidae</taxon>
        <taxon>Pan</taxon>
    </lineage>
</organism>
<feature type="compositionally biased region" description="Polar residues" evidence="1">
    <location>
        <begin position="130"/>
        <end position="144"/>
    </location>
</feature>
<feature type="compositionally biased region" description="Basic and acidic residues" evidence="1">
    <location>
        <begin position="194"/>
        <end position="206"/>
    </location>
</feature>
<dbReference type="AlphaFoldDB" id="A0A2J8NWI6"/>
<feature type="compositionally biased region" description="Polar residues" evidence="1">
    <location>
        <begin position="158"/>
        <end position="175"/>
    </location>
</feature>
<protein>
    <submittedName>
        <fullName evidence="2">BOD1L1 isoform 5</fullName>
    </submittedName>
</protein>
<reference evidence="2 3" key="1">
    <citation type="submission" date="2017-12" db="EMBL/GenBank/DDBJ databases">
        <title>High-resolution comparative analysis of great ape genomes.</title>
        <authorList>
            <person name="Pollen A."/>
            <person name="Hastie A."/>
            <person name="Hormozdiari F."/>
            <person name="Dougherty M."/>
            <person name="Liu R."/>
            <person name="Chaisson M."/>
            <person name="Hoppe E."/>
            <person name="Hill C."/>
            <person name="Pang A."/>
            <person name="Hillier L."/>
            <person name="Baker C."/>
            <person name="Armstrong J."/>
            <person name="Shendure J."/>
            <person name="Paten B."/>
            <person name="Wilson R."/>
            <person name="Chao H."/>
            <person name="Schneider V."/>
            <person name="Ventura M."/>
            <person name="Kronenberg Z."/>
            <person name="Murali S."/>
            <person name="Gordon D."/>
            <person name="Cantsilieris S."/>
            <person name="Munson K."/>
            <person name="Nelson B."/>
            <person name="Raja A."/>
            <person name="Underwood J."/>
            <person name="Diekhans M."/>
            <person name="Fiddes I."/>
            <person name="Haussler D."/>
            <person name="Eichler E."/>
        </authorList>
    </citation>
    <scope>NUCLEOTIDE SEQUENCE [LARGE SCALE GENOMIC DNA]</scope>
    <source>
        <strain evidence="2">Yerkes chimp pedigree #C0471</strain>
    </source>
</reference>
<dbReference type="InterPro" id="IPR043244">
    <property type="entry name" value="BOD1L1"/>
</dbReference>
<gene>
    <name evidence="2" type="ORF">CK820_G0007700</name>
</gene>
<feature type="region of interest" description="Disordered" evidence="1">
    <location>
        <begin position="1"/>
        <end position="206"/>
    </location>
</feature>
<evidence type="ECO:0000313" key="2">
    <source>
        <dbReference type="EMBL" id="PNI76121.1"/>
    </source>
</evidence>
<dbReference type="Proteomes" id="UP000236370">
    <property type="component" value="Unassembled WGS sequence"/>
</dbReference>
<dbReference type="EMBL" id="NBAG03000222">
    <property type="protein sequence ID" value="PNI76121.1"/>
    <property type="molecule type" value="Genomic_DNA"/>
</dbReference>
<name>A0A2J8NWI6_PANTR</name>
<feature type="compositionally biased region" description="Polar residues" evidence="1">
    <location>
        <begin position="108"/>
        <end position="117"/>
    </location>
</feature>
<evidence type="ECO:0000256" key="1">
    <source>
        <dbReference type="SAM" id="MobiDB-lite"/>
    </source>
</evidence>
<comment type="caution">
    <text evidence="2">The sequence shown here is derived from an EMBL/GenBank/DDBJ whole genome shotgun (WGS) entry which is preliminary data.</text>
</comment>
<dbReference type="PANTHER" id="PTHR47391">
    <property type="entry name" value="BIORIENTATION OF CHROMOSOMES IN CELL DIVISION 1 LIKE 1"/>
    <property type="match status" value="1"/>
</dbReference>
<sequence>SKTDTGIVTVEQSPSSSKLKVMQTDESNKETANLQERSISNDDGEEKIVTSVRRRGRKPKRSLTVSDDAESSEPERKRQKSVSDPVEDKKEQESDEEEEEEEEDEPSGATTRSTTRSEAQRKQHSKPSARATSKLGSPDTVSPRNRQKLAKEKLPTSEKVSNSPPLGRSKTQLSPSIKRKREVSPPGARTRGQQRVEEAPVKKAKR</sequence>
<proteinExistence type="predicted"/>
<feature type="non-terminal residue" evidence="2">
    <location>
        <position position="1"/>
    </location>
</feature>
<accession>A0A2J8NWI6</accession>
<evidence type="ECO:0000313" key="3">
    <source>
        <dbReference type="Proteomes" id="UP000236370"/>
    </source>
</evidence>
<feature type="compositionally biased region" description="Acidic residues" evidence="1">
    <location>
        <begin position="93"/>
        <end position="106"/>
    </location>
</feature>
<feature type="compositionally biased region" description="Polar residues" evidence="1">
    <location>
        <begin position="1"/>
        <end position="18"/>
    </location>
</feature>
<feature type="compositionally biased region" description="Basic residues" evidence="1">
    <location>
        <begin position="52"/>
        <end position="61"/>
    </location>
</feature>